<feature type="non-terminal residue" evidence="2">
    <location>
        <position position="165"/>
    </location>
</feature>
<evidence type="ECO:0000313" key="2">
    <source>
        <dbReference type="EMBL" id="CAK0859916.1"/>
    </source>
</evidence>
<dbReference type="EMBL" id="CAUYUJ010015941">
    <property type="protein sequence ID" value="CAK0859916.1"/>
    <property type="molecule type" value="Genomic_DNA"/>
</dbReference>
<dbReference type="Proteomes" id="UP001189429">
    <property type="component" value="Unassembled WGS sequence"/>
</dbReference>
<proteinExistence type="predicted"/>
<keyword evidence="1" id="KW-1133">Transmembrane helix</keyword>
<feature type="non-terminal residue" evidence="2">
    <location>
        <position position="1"/>
    </location>
</feature>
<keyword evidence="1" id="KW-0812">Transmembrane</keyword>
<evidence type="ECO:0000313" key="3">
    <source>
        <dbReference type="Proteomes" id="UP001189429"/>
    </source>
</evidence>
<keyword evidence="1" id="KW-0472">Membrane</keyword>
<reference evidence="2" key="1">
    <citation type="submission" date="2023-10" db="EMBL/GenBank/DDBJ databases">
        <authorList>
            <person name="Chen Y."/>
            <person name="Shah S."/>
            <person name="Dougan E. K."/>
            <person name="Thang M."/>
            <person name="Chan C."/>
        </authorList>
    </citation>
    <scope>NUCLEOTIDE SEQUENCE [LARGE SCALE GENOMIC DNA]</scope>
</reference>
<evidence type="ECO:0000256" key="1">
    <source>
        <dbReference type="SAM" id="Phobius"/>
    </source>
</evidence>
<gene>
    <name evidence="2" type="ORF">PCOR1329_LOCUS49107</name>
</gene>
<keyword evidence="3" id="KW-1185">Reference proteome</keyword>
<sequence length="165" mass="17209">GLLGILDRWGVPALRAWVSRCPAIDVPPFPACPGCPPCPGATAGAAASSVAFACLAACLAGAAFGALGAIAALRLSASPPSRRARSRRRLEGLPRAWRWRRSRMAETRAWVLHDVAGARLFHQRRLAGQLALADDVVAVAPDDVVYAEIADCGAGHRRGALLGGE</sequence>
<name>A0ABN9UJJ9_9DINO</name>
<protein>
    <submittedName>
        <fullName evidence="2">Uncharacterized protein</fullName>
    </submittedName>
</protein>
<comment type="caution">
    <text evidence="2">The sequence shown here is derived from an EMBL/GenBank/DDBJ whole genome shotgun (WGS) entry which is preliminary data.</text>
</comment>
<accession>A0ABN9UJJ9</accession>
<organism evidence="2 3">
    <name type="scientific">Prorocentrum cordatum</name>
    <dbReference type="NCBI Taxonomy" id="2364126"/>
    <lineage>
        <taxon>Eukaryota</taxon>
        <taxon>Sar</taxon>
        <taxon>Alveolata</taxon>
        <taxon>Dinophyceae</taxon>
        <taxon>Prorocentrales</taxon>
        <taxon>Prorocentraceae</taxon>
        <taxon>Prorocentrum</taxon>
    </lineage>
</organism>
<feature type="transmembrane region" description="Helical" evidence="1">
    <location>
        <begin position="50"/>
        <end position="73"/>
    </location>
</feature>